<accession>A0A024TSF2</accession>
<feature type="transmembrane region" description="Helical" evidence="5">
    <location>
        <begin position="66"/>
        <end position="87"/>
    </location>
</feature>
<feature type="transmembrane region" description="Helical" evidence="5">
    <location>
        <begin position="306"/>
        <end position="330"/>
    </location>
</feature>
<dbReference type="Gene3D" id="3.30.300.320">
    <property type="match status" value="1"/>
</dbReference>
<dbReference type="InterPro" id="IPR000800">
    <property type="entry name" value="Notch_dom"/>
</dbReference>
<keyword evidence="2" id="KW-0677">Repeat</keyword>
<keyword evidence="3" id="KW-1015">Disulfide bond</keyword>
<dbReference type="GO" id="GO:0005737">
    <property type="term" value="C:cytoplasm"/>
    <property type="evidence" value="ECO:0007669"/>
    <property type="project" value="TreeGrafter"/>
</dbReference>
<keyword evidence="5" id="KW-0812">Transmembrane</keyword>
<evidence type="ECO:0000256" key="5">
    <source>
        <dbReference type="SAM" id="Phobius"/>
    </source>
</evidence>
<dbReference type="GeneID" id="20086850"/>
<dbReference type="OrthoDB" id="79526at2759"/>
<dbReference type="InterPro" id="IPR050216">
    <property type="entry name" value="LRR_domain-containing"/>
</dbReference>
<dbReference type="InterPro" id="IPR003591">
    <property type="entry name" value="Leu-rich_rpt_typical-subtyp"/>
</dbReference>
<evidence type="ECO:0000256" key="2">
    <source>
        <dbReference type="ARBA" id="ARBA00022737"/>
    </source>
</evidence>
<gene>
    <name evidence="7" type="ORF">H310_09800</name>
</gene>
<keyword evidence="4" id="KW-0325">Glycoprotein</keyword>
<dbReference type="AlphaFoldDB" id="A0A024TSF2"/>
<reference evidence="7" key="1">
    <citation type="submission" date="2013-12" db="EMBL/GenBank/DDBJ databases">
        <title>The Genome Sequence of Aphanomyces invadans NJM9701.</title>
        <authorList>
            <consortium name="The Broad Institute Genomics Platform"/>
            <person name="Russ C."/>
            <person name="Tyler B."/>
            <person name="van West P."/>
            <person name="Dieguez-Uribeondo J."/>
            <person name="Young S.K."/>
            <person name="Zeng Q."/>
            <person name="Gargeya S."/>
            <person name="Fitzgerald M."/>
            <person name="Abouelleil A."/>
            <person name="Alvarado L."/>
            <person name="Chapman S.B."/>
            <person name="Gainer-Dewar J."/>
            <person name="Goldberg J."/>
            <person name="Griggs A."/>
            <person name="Gujja S."/>
            <person name="Hansen M."/>
            <person name="Howarth C."/>
            <person name="Imamovic A."/>
            <person name="Ireland A."/>
            <person name="Larimer J."/>
            <person name="McCowan C."/>
            <person name="Murphy C."/>
            <person name="Pearson M."/>
            <person name="Poon T.W."/>
            <person name="Priest M."/>
            <person name="Roberts A."/>
            <person name="Saif S."/>
            <person name="Shea T."/>
            <person name="Sykes S."/>
            <person name="Wortman J."/>
            <person name="Nusbaum C."/>
            <person name="Birren B."/>
        </authorList>
    </citation>
    <scope>NUCLEOTIDE SEQUENCE [LARGE SCALE GENOMIC DNA]</scope>
    <source>
        <strain evidence="7">NJM9701</strain>
    </source>
</reference>
<feature type="transmembrane region" description="Helical" evidence="5">
    <location>
        <begin position="205"/>
        <end position="233"/>
    </location>
</feature>
<evidence type="ECO:0000313" key="7">
    <source>
        <dbReference type="EMBL" id="ETV96938.1"/>
    </source>
</evidence>
<dbReference type="Gene3D" id="3.80.10.10">
    <property type="entry name" value="Ribonuclease Inhibitor"/>
    <property type="match status" value="1"/>
</dbReference>
<name>A0A024TSF2_9STRA</name>
<organism evidence="7">
    <name type="scientific">Aphanomyces invadans</name>
    <dbReference type="NCBI Taxonomy" id="157072"/>
    <lineage>
        <taxon>Eukaryota</taxon>
        <taxon>Sar</taxon>
        <taxon>Stramenopiles</taxon>
        <taxon>Oomycota</taxon>
        <taxon>Saprolegniomycetes</taxon>
        <taxon>Saprolegniales</taxon>
        <taxon>Verrucalvaceae</taxon>
        <taxon>Aphanomyces</taxon>
    </lineage>
</organism>
<keyword evidence="5" id="KW-1133">Transmembrane helix</keyword>
<dbReference type="STRING" id="157072.A0A024TSF2"/>
<proteinExistence type="predicted"/>
<keyword evidence="1" id="KW-0433">Leucine-rich repeat</keyword>
<evidence type="ECO:0000256" key="4">
    <source>
        <dbReference type="ARBA" id="ARBA00023180"/>
    </source>
</evidence>
<sequence length="639" mass="70634">MVKVHLAPSFGRRLKARGHRYNHRFLVALVLAMHVTVCLYLGLWIAVCVFARGADVSMANVYAPMVTVSFYGLLVAMHCHAILGTLFPGRLCFPVLRPSTGFSFATKLLPAPLSNASQHSEFMSISERQQPIARRNRQDMQDTLVIVFNLMEIVCQSHQAHVMFRMSVEPVKMLSFGLVVVFYSFASPWFLFLRSMRTKATLFNFADTIVSFILSTGHPLASLVFTLLRYVVVDQTLGQDNLWATQSILLTRLLVPSSAFDLMCKIGMHLGTFIALRRSRSTVELLKKSRTSPLTRLSLRRTRFHWVVRLNVVISVGWSLALLGAMIVALNYRAQCPPYCLAISSPLWSLTCECAYANLNCVKLGIDDPIPLLSPQAIGTSLFYLQISRCAVPNGLPPDAIAPFSKLCKVLVLFSNLSTWEGPLPPSVAFVSIRFSTALRVIPNALQQAPLSPHLVVIVIEGCPLESVPAAVVQAWSHLICLSLINVNLSVLPDGIGTLPHLELLNLKLNRITTVPDMFGSPRDLPNIKMVRLNWNRLTQVPPAIAQRSNVVLELSGNPIETAGKTTPTALQKRTVVLDNSPFCENATTRPISGSCRPVCGYGCEANWIHDHLCDWACFTQACSYDGGDCDEFGFDLPS</sequence>
<protein>
    <recommendedName>
        <fullName evidence="6">LNR domain-containing protein</fullName>
    </recommendedName>
</protein>
<evidence type="ECO:0000256" key="3">
    <source>
        <dbReference type="ARBA" id="ARBA00023157"/>
    </source>
</evidence>
<evidence type="ECO:0000259" key="6">
    <source>
        <dbReference type="Pfam" id="PF00066"/>
    </source>
</evidence>
<dbReference type="EMBL" id="KI913974">
    <property type="protein sequence ID" value="ETV96938.1"/>
    <property type="molecule type" value="Genomic_DNA"/>
</dbReference>
<evidence type="ECO:0000256" key="1">
    <source>
        <dbReference type="ARBA" id="ARBA00022614"/>
    </source>
</evidence>
<keyword evidence="5" id="KW-0472">Membrane</keyword>
<dbReference type="PANTHER" id="PTHR48051:SF54">
    <property type="entry name" value="LEUCINE-RICH REPEAT-CONTAINING PROTEIN"/>
    <property type="match status" value="1"/>
</dbReference>
<dbReference type="SUPFAM" id="SSF52058">
    <property type="entry name" value="L domain-like"/>
    <property type="match status" value="1"/>
</dbReference>
<feature type="domain" description="LNR" evidence="6">
    <location>
        <begin position="600"/>
        <end position="631"/>
    </location>
</feature>
<feature type="transmembrane region" description="Helical" evidence="5">
    <location>
        <begin position="173"/>
        <end position="193"/>
    </location>
</feature>
<dbReference type="SMART" id="SM00369">
    <property type="entry name" value="LRR_TYP"/>
    <property type="match status" value="2"/>
</dbReference>
<dbReference type="PANTHER" id="PTHR48051">
    <property type="match status" value="1"/>
</dbReference>
<dbReference type="RefSeq" id="XP_008874184.1">
    <property type="nucleotide sequence ID" value="XM_008875962.1"/>
</dbReference>
<dbReference type="InterPro" id="IPR032675">
    <property type="entry name" value="LRR_dom_sf"/>
</dbReference>
<feature type="transmembrane region" description="Helical" evidence="5">
    <location>
        <begin position="21"/>
        <end position="46"/>
    </location>
</feature>
<dbReference type="Pfam" id="PF00066">
    <property type="entry name" value="Notch"/>
    <property type="match status" value="1"/>
</dbReference>
<dbReference type="VEuPathDB" id="FungiDB:H310_09800"/>